<keyword evidence="2" id="KW-1185">Reference proteome</keyword>
<gene>
    <name evidence="1" type="ORF">D6851_02445</name>
</gene>
<sequence length="91" mass="9709">MSLNSGRPPRAPCFGVSEEEIAAELQRHPSLSLHAAVSRIETRKAYARRGQPCPPSLIDIVANKDAAALARALADIRAFGKAHARPKGRAA</sequence>
<evidence type="ECO:0000313" key="2">
    <source>
        <dbReference type="Proteomes" id="UP000284395"/>
    </source>
</evidence>
<dbReference type="Proteomes" id="UP000284395">
    <property type="component" value="Unassembled WGS sequence"/>
</dbReference>
<organism evidence="1 2">
    <name type="scientific">Altericroceibacterium spongiae</name>
    <dbReference type="NCBI Taxonomy" id="2320269"/>
    <lineage>
        <taxon>Bacteria</taxon>
        <taxon>Pseudomonadati</taxon>
        <taxon>Pseudomonadota</taxon>
        <taxon>Alphaproteobacteria</taxon>
        <taxon>Sphingomonadales</taxon>
        <taxon>Erythrobacteraceae</taxon>
        <taxon>Altericroceibacterium</taxon>
    </lineage>
</organism>
<reference evidence="1 2" key="1">
    <citation type="submission" date="2018-09" db="EMBL/GenBank/DDBJ databases">
        <title>Altererythrobacter spongiae sp. nov., isolated from a marine sponge.</title>
        <authorList>
            <person name="Zhuang L."/>
            <person name="Luo L."/>
        </authorList>
    </citation>
    <scope>NUCLEOTIDE SEQUENCE [LARGE SCALE GENOMIC DNA]</scope>
    <source>
        <strain evidence="1 2">HN-Y73</strain>
    </source>
</reference>
<proteinExistence type="predicted"/>
<dbReference type="AlphaFoldDB" id="A0A420ERR0"/>
<dbReference type="EMBL" id="RAPF01000001">
    <property type="protein sequence ID" value="RKF23351.1"/>
    <property type="molecule type" value="Genomic_DNA"/>
</dbReference>
<protein>
    <submittedName>
        <fullName evidence="1">Uncharacterized protein</fullName>
    </submittedName>
</protein>
<dbReference type="RefSeq" id="WP_120323255.1">
    <property type="nucleotide sequence ID" value="NZ_RAPF01000001.1"/>
</dbReference>
<comment type="caution">
    <text evidence="1">The sequence shown here is derived from an EMBL/GenBank/DDBJ whole genome shotgun (WGS) entry which is preliminary data.</text>
</comment>
<name>A0A420ERR0_9SPHN</name>
<evidence type="ECO:0000313" key="1">
    <source>
        <dbReference type="EMBL" id="RKF23351.1"/>
    </source>
</evidence>
<accession>A0A420ERR0</accession>